<dbReference type="InterPro" id="IPR047175">
    <property type="entry name" value="CotS-like"/>
</dbReference>
<name>A0ABS2G9G7_9FIRM</name>
<dbReference type="Proteomes" id="UP000729290">
    <property type="component" value="Unassembled WGS sequence"/>
</dbReference>
<accession>A0ABS2G9G7</accession>
<dbReference type="Gene3D" id="3.30.200.20">
    <property type="entry name" value="Phosphorylase Kinase, domain 1"/>
    <property type="match status" value="1"/>
</dbReference>
<evidence type="ECO:0000313" key="1">
    <source>
        <dbReference type="EMBL" id="MBM6877257.1"/>
    </source>
</evidence>
<dbReference type="PANTHER" id="PTHR39179:SF3">
    <property type="entry name" value="COTS-RELATED PROTEIN"/>
    <property type="match status" value="1"/>
</dbReference>
<gene>
    <name evidence="1" type="ORF">H9X83_03655</name>
</gene>
<proteinExistence type="predicted"/>
<protein>
    <submittedName>
        <fullName evidence="1">Phosphotransferase</fullName>
    </submittedName>
</protein>
<evidence type="ECO:0000313" key="2">
    <source>
        <dbReference type="Proteomes" id="UP000729290"/>
    </source>
</evidence>
<dbReference type="InterPro" id="IPR011009">
    <property type="entry name" value="Kinase-like_dom_sf"/>
</dbReference>
<sequence length="329" mass="37787">MEDIYGKILWEGYGLKYYGGSRTRTGLVCKTDMGLRELKKARVSQREILFAHDVKKNLYRNGFSELCLFYTAVDGQPFFVREGTVYLLEEPMPSQNLEEEEPETFRRGAAVLGRMHRLSKGCHSPYGLWEENRLPEHFRKRRAELAKIKRRIDKKSAYTAMDLVVLRQYARFMEQAAQGEELLRKADYAALAAEARAGGYFCHNSFKGDHLRRREDGRIFVGGFEGCSADVPLLDLAAYLRRFMRKSTGTAADLAGILDAYQQERPLSVGEKMLLTAMAVFPDRFMRLMNETYNKRQVCVSPAMEEKAAEVLREEEGCLALRKMLDEIL</sequence>
<dbReference type="Gene3D" id="3.90.1200.10">
    <property type="match status" value="1"/>
</dbReference>
<dbReference type="SUPFAM" id="SSF56112">
    <property type="entry name" value="Protein kinase-like (PK-like)"/>
    <property type="match status" value="1"/>
</dbReference>
<organism evidence="1 2">
    <name type="scientific">Anaerotignum lactatifermentans</name>
    <dbReference type="NCBI Taxonomy" id="160404"/>
    <lineage>
        <taxon>Bacteria</taxon>
        <taxon>Bacillati</taxon>
        <taxon>Bacillota</taxon>
        <taxon>Clostridia</taxon>
        <taxon>Lachnospirales</taxon>
        <taxon>Anaerotignaceae</taxon>
        <taxon>Anaerotignum</taxon>
    </lineage>
</organism>
<keyword evidence="2" id="KW-1185">Reference proteome</keyword>
<reference evidence="1 2" key="1">
    <citation type="journal article" date="2021" name="Sci. Rep.">
        <title>The distribution of antibiotic resistance genes in chicken gut microbiota commensals.</title>
        <authorList>
            <person name="Juricova H."/>
            <person name="Matiasovicova J."/>
            <person name="Kubasova T."/>
            <person name="Cejkova D."/>
            <person name="Rychlik I."/>
        </authorList>
    </citation>
    <scope>NUCLEOTIDE SEQUENCE [LARGE SCALE GENOMIC DNA]</scope>
    <source>
        <strain evidence="1 2">An431b</strain>
    </source>
</reference>
<dbReference type="RefSeq" id="WP_205133268.1">
    <property type="nucleotide sequence ID" value="NZ_JACSNT010000005.1"/>
</dbReference>
<dbReference type="EMBL" id="JACSNV010000004">
    <property type="protein sequence ID" value="MBM6877257.1"/>
    <property type="molecule type" value="Genomic_DNA"/>
</dbReference>
<comment type="caution">
    <text evidence="1">The sequence shown here is derived from an EMBL/GenBank/DDBJ whole genome shotgun (WGS) entry which is preliminary data.</text>
</comment>
<dbReference type="PANTHER" id="PTHR39179">
    <property type="entry name" value="SPORE COAT PROTEIN I"/>
    <property type="match status" value="1"/>
</dbReference>